<dbReference type="PROSITE" id="PS50943">
    <property type="entry name" value="HTH_CROC1"/>
    <property type="match status" value="1"/>
</dbReference>
<evidence type="ECO:0000313" key="3">
    <source>
        <dbReference type="Proteomes" id="UP000621492"/>
    </source>
</evidence>
<organism evidence="2 3">
    <name type="scientific">Lentibacillus populi</name>
    <dbReference type="NCBI Taxonomy" id="1827502"/>
    <lineage>
        <taxon>Bacteria</taxon>
        <taxon>Bacillati</taxon>
        <taxon>Bacillota</taxon>
        <taxon>Bacilli</taxon>
        <taxon>Bacillales</taxon>
        <taxon>Bacillaceae</taxon>
        <taxon>Lentibacillus</taxon>
    </lineage>
</organism>
<dbReference type="Gene3D" id="1.25.40.10">
    <property type="entry name" value="Tetratricopeptide repeat domain"/>
    <property type="match status" value="1"/>
</dbReference>
<dbReference type="Proteomes" id="UP000621492">
    <property type="component" value="Unassembled WGS sequence"/>
</dbReference>
<dbReference type="InterPro" id="IPR010982">
    <property type="entry name" value="Lambda_DNA-bd_dom_sf"/>
</dbReference>
<accession>A0A9W5TUT8</accession>
<dbReference type="SUPFAM" id="SSF47413">
    <property type="entry name" value="lambda repressor-like DNA-binding domains"/>
    <property type="match status" value="1"/>
</dbReference>
<dbReference type="Pfam" id="PF01381">
    <property type="entry name" value="HTH_3"/>
    <property type="match status" value="1"/>
</dbReference>
<sequence length="415" mass="49238">MKIGTIIKYYRKRKGWTQEELGKGICSVAHLSKIEKDTTKFSEVTTNLLCERLGIRAEEEIERFKNVNNELHQLHEMIVKHQMETFKTKLDKLTNSPFIHMDVFRPFFLLLWCRYYLRVGNMDNFNNVMAELDEKYPTLQKFECNMKEHVKGIEEGLKGHYPKALEHLMNIDANEYSNHEFYYHVACNSYFINNQGKTLFYANKALDYFKQTNNYKRIMDTESLLLLHMETNGIYNFDEAVEGYRKLIQTCDIYGDYFEQCIISNNLAFTYFKKKDFEMAQTIYEEAKELSVKIENTGLYVRSLIGQVHSRLLQNDPITAKETVKWSHLIKEGMSLSEDNETNKLYFQLLTFLLEDQKPLYYDYLHHELIPHLKENGDLFTARFYSKETYQYYLSIKELDTAAKLAMSMVDEESK</sequence>
<dbReference type="RefSeq" id="WP_102414597.1">
    <property type="nucleotide sequence ID" value="NZ_BMJD01000003.1"/>
</dbReference>
<dbReference type="InterPro" id="IPR001387">
    <property type="entry name" value="Cro/C1-type_HTH"/>
</dbReference>
<evidence type="ECO:0000259" key="1">
    <source>
        <dbReference type="PROSITE" id="PS50943"/>
    </source>
</evidence>
<reference evidence="2" key="1">
    <citation type="journal article" date="2014" name="Int. J. Syst. Evol. Microbiol.">
        <title>Complete genome sequence of Corynebacterium casei LMG S-19264T (=DSM 44701T), isolated from a smear-ripened cheese.</title>
        <authorList>
            <consortium name="US DOE Joint Genome Institute (JGI-PGF)"/>
            <person name="Walter F."/>
            <person name="Albersmeier A."/>
            <person name="Kalinowski J."/>
            <person name="Ruckert C."/>
        </authorList>
    </citation>
    <scope>NUCLEOTIDE SEQUENCE</scope>
    <source>
        <strain evidence="2">CGMCC 1.15454</strain>
    </source>
</reference>
<dbReference type="EMBL" id="BMJD01000003">
    <property type="protein sequence ID" value="GGB32623.1"/>
    <property type="molecule type" value="Genomic_DNA"/>
</dbReference>
<comment type="caution">
    <text evidence="2">The sequence shown here is derived from an EMBL/GenBank/DDBJ whole genome shotgun (WGS) entry which is preliminary data.</text>
</comment>
<name>A0A9W5TUT8_9BACI</name>
<proteinExistence type="predicted"/>
<dbReference type="GO" id="GO:0003677">
    <property type="term" value="F:DNA binding"/>
    <property type="evidence" value="ECO:0007669"/>
    <property type="project" value="InterPro"/>
</dbReference>
<dbReference type="Gene3D" id="1.10.260.40">
    <property type="entry name" value="lambda repressor-like DNA-binding domains"/>
    <property type="match status" value="1"/>
</dbReference>
<evidence type="ECO:0000313" key="2">
    <source>
        <dbReference type="EMBL" id="GGB32623.1"/>
    </source>
</evidence>
<dbReference type="InterPro" id="IPR011990">
    <property type="entry name" value="TPR-like_helical_dom_sf"/>
</dbReference>
<protein>
    <recommendedName>
        <fullName evidence="1">HTH cro/C1-type domain-containing protein</fullName>
    </recommendedName>
</protein>
<dbReference type="AlphaFoldDB" id="A0A9W5TUT8"/>
<reference evidence="2" key="2">
    <citation type="submission" date="2020-09" db="EMBL/GenBank/DDBJ databases">
        <authorList>
            <person name="Sun Q."/>
            <person name="Zhou Y."/>
        </authorList>
    </citation>
    <scope>NUCLEOTIDE SEQUENCE</scope>
    <source>
        <strain evidence="2">CGMCC 1.15454</strain>
    </source>
</reference>
<dbReference type="SMART" id="SM00530">
    <property type="entry name" value="HTH_XRE"/>
    <property type="match status" value="1"/>
</dbReference>
<gene>
    <name evidence="2" type="ORF">GCM10011409_07540</name>
</gene>
<dbReference type="CDD" id="cd00093">
    <property type="entry name" value="HTH_XRE"/>
    <property type="match status" value="1"/>
</dbReference>
<dbReference type="SUPFAM" id="SSF48452">
    <property type="entry name" value="TPR-like"/>
    <property type="match status" value="1"/>
</dbReference>
<feature type="domain" description="HTH cro/C1-type" evidence="1">
    <location>
        <begin position="7"/>
        <end position="61"/>
    </location>
</feature>
<keyword evidence="3" id="KW-1185">Reference proteome</keyword>